<feature type="chain" id="PRO_5035460596" description="Carboxylesterase type B domain-containing protein" evidence="5">
    <location>
        <begin position="30"/>
        <end position="75"/>
    </location>
</feature>
<name>A0A8K0DAL7_IGNLU</name>
<proteinExistence type="inferred from homology"/>
<evidence type="ECO:0000256" key="4">
    <source>
        <dbReference type="ARBA" id="ARBA00023180"/>
    </source>
</evidence>
<dbReference type="GO" id="GO:0006581">
    <property type="term" value="P:acetylcholine catabolic process"/>
    <property type="evidence" value="ECO:0007669"/>
    <property type="project" value="TreeGrafter"/>
</dbReference>
<dbReference type="InterPro" id="IPR002018">
    <property type="entry name" value="CarbesteraseB"/>
</dbReference>
<dbReference type="EMBL" id="VTPC01002676">
    <property type="protein sequence ID" value="KAF2899703.1"/>
    <property type="molecule type" value="Genomic_DNA"/>
</dbReference>
<evidence type="ECO:0000313" key="8">
    <source>
        <dbReference type="Proteomes" id="UP000801492"/>
    </source>
</evidence>
<sequence>MVVHEKKNEKMSIKIPLILLLVTSVAVFANESGPEVTVKEGTLRGKYQKTKDGKTFSAFTAIPYAQPPVGELRFK</sequence>
<feature type="non-terminal residue" evidence="7">
    <location>
        <position position="75"/>
    </location>
</feature>
<dbReference type="GO" id="GO:0019695">
    <property type="term" value="P:choline metabolic process"/>
    <property type="evidence" value="ECO:0007669"/>
    <property type="project" value="TreeGrafter"/>
</dbReference>
<comment type="similarity">
    <text evidence="1">Belongs to the type-B carboxylesterase/lipase family.</text>
</comment>
<dbReference type="GO" id="GO:0005886">
    <property type="term" value="C:plasma membrane"/>
    <property type="evidence" value="ECO:0007669"/>
    <property type="project" value="TreeGrafter"/>
</dbReference>
<dbReference type="AlphaFoldDB" id="A0A8K0DAL7"/>
<dbReference type="Gene3D" id="3.40.50.1820">
    <property type="entry name" value="alpha/beta hydrolase"/>
    <property type="match status" value="1"/>
</dbReference>
<dbReference type="Proteomes" id="UP000801492">
    <property type="component" value="Unassembled WGS sequence"/>
</dbReference>
<keyword evidence="4" id="KW-0325">Glycoprotein</keyword>
<feature type="domain" description="Carboxylesterase type B" evidence="6">
    <location>
        <begin position="34"/>
        <end position="75"/>
    </location>
</feature>
<dbReference type="InterPro" id="IPR050654">
    <property type="entry name" value="AChE-related_enzymes"/>
</dbReference>
<dbReference type="GO" id="GO:0005615">
    <property type="term" value="C:extracellular space"/>
    <property type="evidence" value="ECO:0007669"/>
    <property type="project" value="TreeGrafter"/>
</dbReference>
<reference evidence="7" key="1">
    <citation type="submission" date="2019-08" db="EMBL/GenBank/DDBJ databases">
        <title>The genome of the North American firefly Photinus pyralis.</title>
        <authorList>
            <consortium name="Photinus pyralis genome working group"/>
            <person name="Fallon T.R."/>
            <person name="Sander Lower S.E."/>
            <person name="Weng J.-K."/>
        </authorList>
    </citation>
    <scope>NUCLEOTIDE SEQUENCE</scope>
    <source>
        <strain evidence="7">TRF0915ILg1</strain>
        <tissue evidence="7">Whole body</tissue>
    </source>
</reference>
<dbReference type="Pfam" id="PF00135">
    <property type="entry name" value="COesterase"/>
    <property type="match status" value="1"/>
</dbReference>
<dbReference type="OrthoDB" id="6846267at2759"/>
<dbReference type="PANTHER" id="PTHR43918:SF4">
    <property type="entry name" value="CARBOXYLIC ESTER HYDROLASE"/>
    <property type="match status" value="1"/>
</dbReference>
<keyword evidence="5" id="KW-0732">Signal</keyword>
<dbReference type="InterPro" id="IPR029058">
    <property type="entry name" value="AB_hydrolase_fold"/>
</dbReference>
<keyword evidence="2" id="KW-0719">Serine esterase</keyword>
<evidence type="ECO:0000256" key="3">
    <source>
        <dbReference type="ARBA" id="ARBA00022801"/>
    </source>
</evidence>
<dbReference type="SUPFAM" id="SSF53474">
    <property type="entry name" value="alpha/beta-Hydrolases"/>
    <property type="match status" value="1"/>
</dbReference>
<keyword evidence="8" id="KW-1185">Reference proteome</keyword>
<gene>
    <name evidence="7" type="ORF">ILUMI_06475</name>
</gene>
<organism evidence="7 8">
    <name type="scientific">Ignelater luminosus</name>
    <name type="common">Cucubano</name>
    <name type="synonym">Pyrophorus luminosus</name>
    <dbReference type="NCBI Taxonomy" id="2038154"/>
    <lineage>
        <taxon>Eukaryota</taxon>
        <taxon>Metazoa</taxon>
        <taxon>Ecdysozoa</taxon>
        <taxon>Arthropoda</taxon>
        <taxon>Hexapoda</taxon>
        <taxon>Insecta</taxon>
        <taxon>Pterygota</taxon>
        <taxon>Neoptera</taxon>
        <taxon>Endopterygota</taxon>
        <taxon>Coleoptera</taxon>
        <taxon>Polyphaga</taxon>
        <taxon>Elateriformia</taxon>
        <taxon>Elateroidea</taxon>
        <taxon>Elateridae</taxon>
        <taxon>Agrypninae</taxon>
        <taxon>Pyrophorini</taxon>
        <taxon>Ignelater</taxon>
    </lineage>
</organism>
<evidence type="ECO:0000256" key="1">
    <source>
        <dbReference type="ARBA" id="ARBA00005964"/>
    </source>
</evidence>
<evidence type="ECO:0000256" key="2">
    <source>
        <dbReference type="ARBA" id="ARBA00022487"/>
    </source>
</evidence>
<feature type="signal peptide" evidence="5">
    <location>
        <begin position="1"/>
        <end position="29"/>
    </location>
</feature>
<evidence type="ECO:0000313" key="7">
    <source>
        <dbReference type="EMBL" id="KAF2899703.1"/>
    </source>
</evidence>
<evidence type="ECO:0000259" key="6">
    <source>
        <dbReference type="Pfam" id="PF00135"/>
    </source>
</evidence>
<keyword evidence="3" id="KW-0378">Hydrolase</keyword>
<dbReference type="GO" id="GO:0003990">
    <property type="term" value="F:acetylcholinesterase activity"/>
    <property type="evidence" value="ECO:0007669"/>
    <property type="project" value="TreeGrafter"/>
</dbReference>
<evidence type="ECO:0000256" key="5">
    <source>
        <dbReference type="SAM" id="SignalP"/>
    </source>
</evidence>
<accession>A0A8K0DAL7</accession>
<comment type="caution">
    <text evidence="7">The sequence shown here is derived from an EMBL/GenBank/DDBJ whole genome shotgun (WGS) entry which is preliminary data.</text>
</comment>
<dbReference type="PANTHER" id="PTHR43918">
    <property type="entry name" value="ACETYLCHOLINESTERASE"/>
    <property type="match status" value="1"/>
</dbReference>
<protein>
    <recommendedName>
        <fullName evidence="6">Carboxylesterase type B domain-containing protein</fullName>
    </recommendedName>
</protein>